<dbReference type="AlphaFoldDB" id="A0A642UI03"/>
<dbReference type="Proteomes" id="UP000449547">
    <property type="component" value="Unassembled WGS sequence"/>
</dbReference>
<dbReference type="OrthoDB" id="4093987at2759"/>
<evidence type="ECO:0000313" key="1">
    <source>
        <dbReference type="EMBL" id="KAA8899376.1"/>
    </source>
</evidence>
<name>A0A642UI03_DIURU</name>
<dbReference type="RefSeq" id="XP_034010890.1">
    <property type="nucleotide sequence ID" value="XM_034157266.1"/>
</dbReference>
<protein>
    <submittedName>
        <fullName evidence="1">Uncharacterized protein</fullName>
    </submittedName>
</protein>
<dbReference type="VEuPathDB" id="FungiDB:DIURU_004398"/>
<dbReference type="GeneID" id="54783049"/>
<sequence>MASLVGILDDEITNLTSLLTSVPFSTKPAPGFFLNIYRLDPHGVQKLRDQPQKFPVDAAKLLKLGISLGSLVRTLELDEELYTSSQQPQKHIIHHVRTTPANNKPTSGPIGVGGSKKLAGDDFNSAFSINFDRPHALSPQGSAAPSVRIVSSSTQSSTTHQAKFAKNLLTILRNFDIGTPVPQKGDGISHSGSSNTINQLNGYPQSVSNASPIKLNSKQLLIEKLEINIALDTLFIYKTLFKVTLQIFQILRNGLVAVGASEMTLSRTTTESDESSSIFSMASGVSSDSNYHLSPEEYVKLVKQIVQRLLFGLVEPFTRLIFTELVEQDIHTQFTKLLNSL</sequence>
<organism evidence="1 2">
    <name type="scientific">Diutina rugosa</name>
    <name type="common">Yeast</name>
    <name type="synonym">Candida rugosa</name>
    <dbReference type="NCBI Taxonomy" id="5481"/>
    <lineage>
        <taxon>Eukaryota</taxon>
        <taxon>Fungi</taxon>
        <taxon>Dikarya</taxon>
        <taxon>Ascomycota</taxon>
        <taxon>Saccharomycotina</taxon>
        <taxon>Pichiomycetes</taxon>
        <taxon>Debaryomycetaceae</taxon>
        <taxon>Diutina</taxon>
    </lineage>
</organism>
<keyword evidence="2" id="KW-1185">Reference proteome</keyword>
<evidence type="ECO:0000313" key="2">
    <source>
        <dbReference type="Proteomes" id="UP000449547"/>
    </source>
</evidence>
<reference evidence="1 2" key="1">
    <citation type="submission" date="2019-07" db="EMBL/GenBank/DDBJ databases">
        <title>Genome assembly of two rare yeast pathogens: Diutina rugosa and Trichomonascus ciferrii.</title>
        <authorList>
            <person name="Mixao V."/>
            <person name="Saus E."/>
            <person name="Hansen A."/>
            <person name="Lass-Flor C."/>
            <person name="Gabaldon T."/>
        </authorList>
    </citation>
    <scope>NUCLEOTIDE SEQUENCE [LARGE SCALE GENOMIC DNA]</scope>
    <source>
        <strain evidence="1 2">CBS 613</strain>
    </source>
</reference>
<proteinExistence type="predicted"/>
<accession>A0A642UI03</accession>
<gene>
    <name evidence="1" type="ORF">DIURU_004398</name>
</gene>
<dbReference type="OMA" id="NSAMTID"/>
<dbReference type="EMBL" id="SWFT01000124">
    <property type="protein sequence ID" value="KAA8899376.1"/>
    <property type="molecule type" value="Genomic_DNA"/>
</dbReference>
<comment type="caution">
    <text evidence="1">The sequence shown here is derived from an EMBL/GenBank/DDBJ whole genome shotgun (WGS) entry which is preliminary data.</text>
</comment>